<dbReference type="Proteomes" id="UP000007013">
    <property type="component" value="Chromosome"/>
</dbReference>
<keyword evidence="9" id="KW-0718">Serine biosynthesis</keyword>
<dbReference type="FunFam" id="3.30.70.260:FF:000008">
    <property type="entry name" value="D-3-phosphoglycerate dehydrogenase, chloroplastic"/>
    <property type="match status" value="1"/>
</dbReference>
<dbReference type="PROSITE" id="PS00065">
    <property type="entry name" value="D_2_HYDROXYACID_DH_1"/>
    <property type="match status" value="1"/>
</dbReference>
<dbReference type="SUPFAM" id="SSF143548">
    <property type="entry name" value="Serine metabolism enzymes domain"/>
    <property type="match status" value="1"/>
</dbReference>
<keyword evidence="12" id="KW-1185">Reference proteome</keyword>
<dbReference type="PANTHER" id="PTHR42938">
    <property type="entry name" value="FORMATE DEHYDROGENASE 1"/>
    <property type="match status" value="1"/>
</dbReference>
<evidence type="ECO:0000256" key="4">
    <source>
        <dbReference type="ARBA" id="ARBA00021582"/>
    </source>
</evidence>
<dbReference type="Gene3D" id="3.30.70.260">
    <property type="match status" value="1"/>
</dbReference>
<dbReference type="UniPathway" id="UPA00135">
    <property type="reaction ID" value="UER00196"/>
</dbReference>
<dbReference type="GO" id="GO:0006564">
    <property type="term" value="P:L-serine biosynthetic process"/>
    <property type="evidence" value="ECO:0007669"/>
    <property type="project" value="UniProtKB-UniRule"/>
</dbReference>
<dbReference type="InterPro" id="IPR045865">
    <property type="entry name" value="ACT-like_dom_sf"/>
</dbReference>
<dbReference type="STRING" id="452637.Oter_3521"/>
<keyword evidence="9" id="KW-0028">Amino-acid biosynthesis</keyword>
<organism evidence="11 12">
    <name type="scientific">Opitutus terrae (strain DSM 11246 / JCM 15787 / PB90-1)</name>
    <dbReference type="NCBI Taxonomy" id="452637"/>
    <lineage>
        <taxon>Bacteria</taxon>
        <taxon>Pseudomonadati</taxon>
        <taxon>Verrucomicrobiota</taxon>
        <taxon>Opitutia</taxon>
        <taxon>Opitutales</taxon>
        <taxon>Opitutaceae</taxon>
        <taxon>Opitutus</taxon>
    </lineage>
</organism>
<dbReference type="InterPro" id="IPR045626">
    <property type="entry name" value="PGDH_ASB_dom"/>
</dbReference>
<dbReference type="SUPFAM" id="SSF51735">
    <property type="entry name" value="NAD(P)-binding Rossmann-fold domains"/>
    <property type="match status" value="1"/>
</dbReference>
<evidence type="ECO:0000256" key="6">
    <source>
        <dbReference type="ARBA" id="ARBA00023027"/>
    </source>
</evidence>
<evidence type="ECO:0000256" key="7">
    <source>
        <dbReference type="ARBA" id="ARBA00048126"/>
    </source>
</evidence>
<evidence type="ECO:0000259" key="10">
    <source>
        <dbReference type="PROSITE" id="PS51671"/>
    </source>
</evidence>
<dbReference type="HOGENOM" id="CLU_019796_8_1_0"/>
<feature type="domain" description="ACT" evidence="10">
    <location>
        <begin position="457"/>
        <end position="529"/>
    </location>
</feature>
<evidence type="ECO:0000256" key="2">
    <source>
        <dbReference type="ARBA" id="ARBA00005216"/>
    </source>
</evidence>
<comment type="catalytic activity">
    <reaction evidence="7">
        <text>(R)-2-hydroxyglutarate + NAD(+) = 2-oxoglutarate + NADH + H(+)</text>
        <dbReference type="Rhea" id="RHEA:49612"/>
        <dbReference type="ChEBI" id="CHEBI:15378"/>
        <dbReference type="ChEBI" id="CHEBI:15801"/>
        <dbReference type="ChEBI" id="CHEBI:16810"/>
        <dbReference type="ChEBI" id="CHEBI:57540"/>
        <dbReference type="ChEBI" id="CHEBI:57945"/>
        <dbReference type="EC" id="1.1.1.399"/>
    </reaction>
</comment>
<dbReference type="FunFam" id="3.40.50.720:FF:000041">
    <property type="entry name" value="D-3-phosphoglycerate dehydrogenase"/>
    <property type="match status" value="1"/>
</dbReference>
<dbReference type="InterPro" id="IPR036291">
    <property type="entry name" value="NAD(P)-bd_dom_sf"/>
</dbReference>
<comment type="function">
    <text evidence="1">Catalyzes the reversible oxidation of 3-phospho-D-glycerate to 3-phosphonooxypyruvate, the first step of the phosphorylated L-serine biosynthesis pathway. Also catalyzes the reversible oxidation of 2-hydroxyglutarate to 2-oxoglutarate.</text>
</comment>
<dbReference type="GO" id="GO:0047545">
    <property type="term" value="F:(S)-2-hydroxyglutarate dehydrogenase activity"/>
    <property type="evidence" value="ECO:0007669"/>
    <property type="project" value="UniProtKB-ARBA"/>
</dbReference>
<dbReference type="FunFam" id="3.40.50.720:FF:000038">
    <property type="entry name" value="D-3-phosphoglycerate dehydrogenase"/>
    <property type="match status" value="1"/>
</dbReference>
<dbReference type="Pfam" id="PF19304">
    <property type="entry name" value="PGDH_inter"/>
    <property type="match status" value="1"/>
</dbReference>
<dbReference type="InterPro" id="IPR006140">
    <property type="entry name" value="D-isomer_DH_NAD-bd"/>
</dbReference>
<dbReference type="InterPro" id="IPR006236">
    <property type="entry name" value="PGDH"/>
</dbReference>
<keyword evidence="5 9" id="KW-0560">Oxidoreductase</keyword>
<comment type="similarity">
    <text evidence="3 9">Belongs to the D-isomer specific 2-hydroxyacid dehydrogenase family.</text>
</comment>
<dbReference type="RefSeq" id="WP_012376327.1">
    <property type="nucleotide sequence ID" value="NC_010571.1"/>
</dbReference>
<evidence type="ECO:0000313" key="12">
    <source>
        <dbReference type="Proteomes" id="UP000007013"/>
    </source>
</evidence>
<evidence type="ECO:0000256" key="1">
    <source>
        <dbReference type="ARBA" id="ARBA00003800"/>
    </source>
</evidence>
<evidence type="ECO:0000256" key="5">
    <source>
        <dbReference type="ARBA" id="ARBA00023002"/>
    </source>
</evidence>
<dbReference type="Pfam" id="PF00389">
    <property type="entry name" value="2-Hacid_dh"/>
    <property type="match status" value="1"/>
</dbReference>
<keyword evidence="6 9" id="KW-0520">NAD</keyword>
<dbReference type="Gene3D" id="3.40.50.720">
    <property type="entry name" value="NAD(P)-binding Rossmann-like Domain"/>
    <property type="match status" value="2"/>
</dbReference>
<dbReference type="InterPro" id="IPR029009">
    <property type="entry name" value="ASB_dom_sf"/>
</dbReference>
<proteinExistence type="inferred from homology"/>
<dbReference type="CDD" id="cd04902">
    <property type="entry name" value="ACT_3PGDH-xct"/>
    <property type="match status" value="1"/>
</dbReference>
<dbReference type="InterPro" id="IPR006139">
    <property type="entry name" value="D-isomer_2_OHA_DH_cat_dom"/>
</dbReference>
<reference evidence="11 12" key="1">
    <citation type="journal article" date="2011" name="J. Bacteriol.">
        <title>Genome sequence of the verrucomicrobium Opitutus terrae PB90-1, an abundant inhabitant of rice paddy soil ecosystems.</title>
        <authorList>
            <person name="van Passel M.W."/>
            <person name="Kant R."/>
            <person name="Palva A."/>
            <person name="Copeland A."/>
            <person name="Lucas S."/>
            <person name="Lapidus A."/>
            <person name="Glavina del Rio T."/>
            <person name="Pitluck S."/>
            <person name="Goltsman E."/>
            <person name="Clum A."/>
            <person name="Sun H."/>
            <person name="Schmutz J."/>
            <person name="Larimer F.W."/>
            <person name="Land M.L."/>
            <person name="Hauser L."/>
            <person name="Kyrpides N."/>
            <person name="Mikhailova N."/>
            <person name="Richardson P.P."/>
            <person name="Janssen P.H."/>
            <person name="de Vos W.M."/>
            <person name="Smidt H."/>
        </authorList>
    </citation>
    <scope>NUCLEOTIDE SEQUENCE [LARGE SCALE GENOMIC DNA]</scope>
    <source>
        <strain evidence="12">DSM 11246 / JCM 15787 / PB90-1</strain>
    </source>
</reference>
<evidence type="ECO:0000256" key="3">
    <source>
        <dbReference type="ARBA" id="ARBA00005854"/>
    </source>
</evidence>
<protein>
    <recommendedName>
        <fullName evidence="4 9">D-3-phosphoglycerate dehydrogenase</fullName>
        <ecNumber evidence="9">1.1.1.95</ecNumber>
    </recommendedName>
</protein>
<evidence type="ECO:0000256" key="8">
    <source>
        <dbReference type="ARBA" id="ARBA00048731"/>
    </source>
</evidence>
<dbReference type="SUPFAM" id="SSF55021">
    <property type="entry name" value="ACT-like"/>
    <property type="match status" value="1"/>
</dbReference>
<dbReference type="Gene3D" id="3.30.1330.90">
    <property type="entry name" value="D-3-phosphoglycerate dehydrogenase, domain 3"/>
    <property type="match status" value="1"/>
</dbReference>
<comment type="catalytic activity">
    <reaction evidence="8 9">
        <text>(2R)-3-phosphoglycerate + NAD(+) = 3-phosphooxypyruvate + NADH + H(+)</text>
        <dbReference type="Rhea" id="RHEA:12641"/>
        <dbReference type="ChEBI" id="CHEBI:15378"/>
        <dbReference type="ChEBI" id="CHEBI:18110"/>
        <dbReference type="ChEBI" id="CHEBI:57540"/>
        <dbReference type="ChEBI" id="CHEBI:57945"/>
        <dbReference type="ChEBI" id="CHEBI:58272"/>
        <dbReference type="EC" id="1.1.1.95"/>
    </reaction>
</comment>
<dbReference type="SUPFAM" id="SSF52283">
    <property type="entry name" value="Formate/glycerate dehydrogenase catalytic domain-like"/>
    <property type="match status" value="1"/>
</dbReference>
<evidence type="ECO:0000256" key="9">
    <source>
        <dbReference type="RuleBase" id="RU363003"/>
    </source>
</evidence>
<dbReference type="PANTHER" id="PTHR42938:SF47">
    <property type="entry name" value="HYDROXYPYRUVATE REDUCTASE"/>
    <property type="match status" value="1"/>
</dbReference>
<dbReference type="GO" id="GO:0004617">
    <property type="term" value="F:phosphoglycerate dehydrogenase activity"/>
    <property type="evidence" value="ECO:0007669"/>
    <property type="project" value="UniProtKB-UniRule"/>
</dbReference>
<dbReference type="EMBL" id="CP001032">
    <property type="protein sequence ID" value="ACB76798.1"/>
    <property type="molecule type" value="Genomic_DNA"/>
</dbReference>
<accession>B1ZVD1</accession>
<dbReference type="GO" id="GO:0051287">
    <property type="term" value="F:NAD binding"/>
    <property type="evidence" value="ECO:0007669"/>
    <property type="project" value="UniProtKB-UniRule"/>
</dbReference>
<dbReference type="InterPro" id="IPR029752">
    <property type="entry name" value="D-isomer_DH_CS1"/>
</dbReference>
<name>B1ZVD1_OPITP</name>
<evidence type="ECO:0000313" key="11">
    <source>
        <dbReference type="EMBL" id="ACB76798.1"/>
    </source>
</evidence>
<dbReference type="InterPro" id="IPR002912">
    <property type="entry name" value="ACT_dom"/>
</dbReference>
<gene>
    <name evidence="11" type="ordered locus">Oter_3521</name>
</gene>
<dbReference type="Pfam" id="PF02826">
    <property type="entry name" value="2-Hacid_dh_C"/>
    <property type="match status" value="1"/>
</dbReference>
<comment type="pathway">
    <text evidence="2 9">Amino-acid biosynthesis; L-serine biosynthesis; L-serine from 3-phospho-D-glycerate: step 1/3.</text>
</comment>
<dbReference type="eggNOG" id="COG1052">
    <property type="taxonomic scope" value="Bacteria"/>
</dbReference>
<dbReference type="Pfam" id="PF01842">
    <property type="entry name" value="ACT"/>
    <property type="match status" value="1"/>
</dbReference>
<dbReference type="EC" id="1.1.1.95" evidence="9"/>
<sequence>MKVLVADKISPKGVAYLRQQPGFEVIEAYGSSPEKVLELVKDVHAIAVRSETKITAKVIAAAPLLKVVGRAGVGVDNVDVDAATERGVIVMNTPSGNTIATAELTFTHLLCGARPVPQAAASMRAGNWDRKSFSGIELLRKTLGIVGLGRIGSEVAKRAQAFGMRVLAYDPYLAPSRAKAMQIESVTLDELLQQSDYITVHMPLTDDTKYMIDEAALEKCKKGVRIFNCARGGIIKETALLAALKSGKVGAAGLDVYEDEPLAKDSEFRSLPNVVLTPHLGASTAEAQESVGIEIAEQIADVLNGGVIRNAVNVPSLDANTVKVLGPYIDLGTKLGTLVQQISPAQIDLLKITYWGKIVDLDANAITRSVQRGYLRRISGEEVNFVNAPVLLERLGVKVEVVKSTGDSGYSELIQVEAVGPDGAIYRASGTRMGKQNQARIVSVNGREVEVAAEGKLLVLENLDQPGMVGEIGTILGQDGVNIADMSLSRLIPGGTAYMVVRVDTEPSDNARKIIKGHPAIKQAKFVQL</sequence>
<dbReference type="AlphaFoldDB" id="B1ZVD1"/>
<dbReference type="PROSITE" id="PS51671">
    <property type="entry name" value="ACT"/>
    <property type="match status" value="1"/>
</dbReference>
<dbReference type="NCBIfam" id="TIGR01327">
    <property type="entry name" value="PGDH"/>
    <property type="match status" value="1"/>
</dbReference>
<dbReference type="OrthoDB" id="9805416at2"/>
<dbReference type="KEGG" id="ote:Oter_3521"/>
<dbReference type="CDD" id="cd12173">
    <property type="entry name" value="PGDH_4"/>
    <property type="match status" value="1"/>
</dbReference>